<proteinExistence type="predicted"/>
<sequence length="51" mass="6327">MESLSYFLLMSCNIGRTINFDFLTSLKWQRMYFLFQLHKLQSLLLVWEEEY</sequence>
<protein>
    <submittedName>
        <fullName evidence="1">Uncharacterized protein</fullName>
    </submittedName>
</protein>
<organism evidence="1 2">
    <name type="scientific">Linum tenue</name>
    <dbReference type="NCBI Taxonomy" id="586396"/>
    <lineage>
        <taxon>Eukaryota</taxon>
        <taxon>Viridiplantae</taxon>
        <taxon>Streptophyta</taxon>
        <taxon>Embryophyta</taxon>
        <taxon>Tracheophyta</taxon>
        <taxon>Spermatophyta</taxon>
        <taxon>Magnoliopsida</taxon>
        <taxon>eudicotyledons</taxon>
        <taxon>Gunneridae</taxon>
        <taxon>Pentapetalae</taxon>
        <taxon>rosids</taxon>
        <taxon>fabids</taxon>
        <taxon>Malpighiales</taxon>
        <taxon>Linaceae</taxon>
        <taxon>Linum</taxon>
    </lineage>
</organism>
<reference evidence="1" key="1">
    <citation type="submission" date="2022-08" db="EMBL/GenBank/DDBJ databases">
        <authorList>
            <person name="Gutierrez-Valencia J."/>
        </authorList>
    </citation>
    <scope>NUCLEOTIDE SEQUENCE</scope>
</reference>
<dbReference type="AlphaFoldDB" id="A0AAV0IXZ6"/>
<dbReference type="Proteomes" id="UP001154282">
    <property type="component" value="Unassembled WGS sequence"/>
</dbReference>
<dbReference type="EMBL" id="CAMGYJ010000004">
    <property type="protein sequence ID" value="CAI0401995.1"/>
    <property type="molecule type" value="Genomic_DNA"/>
</dbReference>
<gene>
    <name evidence="1" type="ORF">LITE_LOCUS11428</name>
</gene>
<evidence type="ECO:0000313" key="2">
    <source>
        <dbReference type="Proteomes" id="UP001154282"/>
    </source>
</evidence>
<name>A0AAV0IXZ6_9ROSI</name>
<accession>A0AAV0IXZ6</accession>
<keyword evidence="2" id="KW-1185">Reference proteome</keyword>
<comment type="caution">
    <text evidence="1">The sequence shown here is derived from an EMBL/GenBank/DDBJ whole genome shotgun (WGS) entry which is preliminary data.</text>
</comment>
<evidence type="ECO:0000313" key="1">
    <source>
        <dbReference type="EMBL" id="CAI0401995.1"/>
    </source>
</evidence>